<evidence type="ECO:0000313" key="5">
    <source>
        <dbReference type="Proteomes" id="UP000252419"/>
    </source>
</evidence>
<comment type="caution">
    <text evidence="4">The sequence shown here is derived from an EMBL/GenBank/DDBJ whole genome shotgun (WGS) entry which is preliminary data.</text>
</comment>
<accession>A0A367UAC1</accession>
<reference evidence="4 5" key="1">
    <citation type="submission" date="2014-07" db="EMBL/GenBank/DDBJ databases">
        <title>Draft genome sequence of Thalassospira xianhensis P-4 (MCCC 1A02616).</title>
        <authorList>
            <person name="Lai Q."/>
            <person name="Shao Z."/>
        </authorList>
    </citation>
    <scope>NUCLEOTIDE SEQUENCE [LARGE SCALE GENOMIC DNA]</scope>
    <source>
        <strain evidence="4 5">MCCC 1A02616</strain>
    </source>
</reference>
<organism evidence="4 5">
    <name type="scientific">Thalassospira xianhensis MCCC 1A02616</name>
    <dbReference type="NCBI Taxonomy" id="1177929"/>
    <lineage>
        <taxon>Bacteria</taxon>
        <taxon>Pseudomonadati</taxon>
        <taxon>Pseudomonadota</taxon>
        <taxon>Alphaproteobacteria</taxon>
        <taxon>Rhodospirillales</taxon>
        <taxon>Thalassospiraceae</taxon>
        <taxon>Thalassospira</taxon>
    </lineage>
</organism>
<protein>
    <recommendedName>
        <fullName evidence="3">Glycosyl transferase family 1 domain-containing protein</fullName>
    </recommendedName>
</protein>
<dbReference type="PANTHER" id="PTHR12526:SF510">
    <property type="entry name" value="D-INOSITOL 3-PHOSPHATE GLYCOSYLTRANSFERASE"/>
    <property type="match status" value="1"/>
</dbReference>
<keyword evidence="5" id="KW-1185">Reference proteome</keyword>
<keyword evidence="2" id="KW-0808">Transferase</keyword>
<gene>
    <name evidence="4" type="ORF">TH5_15440</name>
</gene>
<dbReference type="RefSeq" id="WP_114122536.1">
    <property type="nucleotide sequence ID" value="NZ_JPWA01000018.1"/>
</dbReference>
<dbReference type="SUPFAM" id="SSF53756">
    <property type="entry name" value="UDP-Glycosyltransferase/glycogen phosphorylase"/>
    <property type="match status" value="1"/>
</dbReference>
<dbReference type="EMBL" id="JPWA01000018">
    <property type="protein sequence ID" value="RCK05257.1"/>
    <property type="molecule type" value="Genomic_DNA"/>
</dbReference>
<dbReference type="Pfam" id="PF00534">
    <property type="entry name" value="Glycos_transf_1"/>
    <property type="match status" value="1"/>
</dbReference>
<feature type="domain" description="Glycosyl transferase family 1" evidence="3">
    <location>
        <begin position="184"/>
        <end position="309"/>
    </location>
</feature>
<dbReference type="Gene3D" id="3.40.50.2000">
    <property type="entry name" value="Glycogen Phosphorylase B"/>
    <property type="match status" value="2"/>
</dbReference>
<name>A0A367UAC1_9PROT</name>
<dbReference type="Proteomes" id="UP000252419">
    <property type="component" value="Unassembled WGS sequence"/>
</dbReference>
<evidence type="ECO:0000256" key="1">
    <source>
        <dbReference type="ARBA" id="ARBA00022676"/>
    </source>
</evidence>
<proteinExistence type="predicted"/>
<sequence length="370" mass="40806">MKIILVTNIVPPYRQRAYGVLARLARARDRDGELHVVCTQHHEPQRGWPILTGDFTQSILPGVKMPLGENRVIALNFGLLHTLDAARPDVLVLAGFGPAQWQAHRYAYRYNIPTIVQFDGWAGSDVAYQNPLRQSIRHRMIARARIGIAAGENGHDWFVRFGKAGTDILIAPIPPSFTPPDHRSGFDDRPIDLLWCGRPTRSKGFDTFLEIASQLHRNGTAKNIRIVGADHHNGVADRLSHMGLSAATELMENVAPSKLPALYQQAKLCLLPSRNDAYGVTVIEAITCGTVALATNQVGCARDVLGSSEILPCNILSVWVDACTRLLCDQVAWQETQTAQHARIPHNNPAHHAKTLWQACLMATNQTEAA</sequence>
<dbReference type="PANTHER" id="PTHR12526">
    <property type="entry name" value="GLYCOSYLTRANSFERASE"/>
    <property type="match status" value="1"/>
</dbReference>
<dbReference type="InterPro" id="IPR001296">
    <property type="entry name" value="Glyco_trans_1"/>
</dbReference>
<dbReference type="CDD" id="cd03801">
    <property type="entry name" value="GT4_PimA-like"/>
    <property type="match status" value="1"/>
</dbReference>
<evidence type="ECO:0000259" key="3">
    <source>
        <dbReference type="Pfam" id="PF00534"/>
    </source>
</evidence>
<dbReference type="GO" id="GO:0016757">
    <property type="term" value="F:glycosyltransferase activity"/>
    <property type="evidence" value="ECO:0007669"/>
    <property type="project" value="UniProtKB-KW"/>
</dbReference>
<keyword evidence="1" id="KW-0328">Glycosyltransferase</keyword>
<evidence type="ECO:0000313" key="4">
    <source>
        <dbReference type="EMBL" id="RCK05257.1"/>
    </source>
</evidence>
<evidence type="ECO:0000256" key="2">
    <source>
        <dbReference type="ARBA" id="ARBA00022679"/>
    </source>
</evidence>
<dbReference type="AlphaFoldDB" id="A0A367UAC1"/>